<dbReference type="Pfam" id="PF12911">
    <property type="entry name" value="OppC_N"/>
    <property type="match status" value="1"/>
</dbReference>
<reference evidence="10 11" key="1">
    <citation type="submission" date="2012-02" db="EMBL/GenBank/DDBJ databases">
        <title>Complete genome sequence of Caldilinea aerophila DSM 14535 (= NBRC 102666).</title>
        <authorList>
            <person name="Oguchi A."/>
            <person name="Hosoyama A."/>
            <person name="Sekine M."/>
            <person name="Fukai R."/>
            <person name="Kato Y."/>
            <person name="Nakamura S."/>
            <person name="Hanada S."/>
            <person name="Yamazaki S."/>
            <person name="Fujita N."/>
        </authorList>
    </citation>
    <scope>NUCLEOTIDE SEQUENCE [LARGE SCALE GENOMIC DNA]</scope>
    <source>
        <strain evidence="11">DSM 14535 / JCM 11387 / NBRC 104270 / STL-6-O1</strain>
    </source>
</reference>
<evidence type="ECO:0000256" key="4">
    <source>
        <dbReference type="ARBA" id="ARBA00022692"/>
    </source>
</evidence>
<dbReference type="PANTHER" id="PTHR43386">
    <property type="entry name" value="OLIGOPEPTIDE TRANSPORT SYSTEM PERMEASE PROTEIN APPC"/>
    <property type="match status" value="1"/>
</dbReference>
<feature type="domain" description="ABC transmembrane type-1" evidence="9">
    <location>
        <begin position="96"/>
        <end position="281"/>
    </location>
</feature>
<keyword evidence="5 8" id="KW-1133">Transmembrane helix</keyword>
<evidence type="ECO:0000256" key="2">
    <source>
        <dbReference type="ARBA" id="ARBA00022448"/>
    </source>
</evidence>
<dbReference type="STRING" id="926550.CLDAP_13040"/>
<dbReference type="PROSITE" id="PS50928">
    <property type="entry name" value="ABC_TM1"/>
    <property type="match status" value="1"/>
</dbReference>
<dbReference type="eggNOG" id="COG1173">
    <property type="taxonomic scope" value="Bacteria"/>
</dbReference>
<protein>
    <submittedName>
        <fullName evidence="10">Putative ABC transporter permease protein</fullName>
    </submittedName>
</protein>
<organism evidence="10 11">
    <name type="scientific">Caldilinea aerophila (strain DSM 14535 / JCM 11387 / NBRC 104270 / STL-6-O1)</name>
    <dbReference type="NCBI Taxonomy" id="926550"/>
    <lineage>
        <taxon>Bacteria</taxon>
        <taxon>Bacillati</taxon>
        <taxon>Chloroflexota</taxon>
        <taxon>Caldilineae</taxon>
        <taxon>Caldilineales</taxon>
        <taxon>Caldilineaceae</taxon>
        <taxon>Caldilinea</taxon>
    </lineage>
</organism>
<keyword evidence="3" id="KW-1003">Cell membrane</keyword>
<dbReference type="HOGENOM" id="CLU_028518_1_1_0"/>
<evidence type="ECO:0000256" key="3">
    <source>
        <dbReference type="ARBA" id="ARBA00022475"/>
    </source>
</evidence>
<proteinExistence type="inferred from homology"/>
<feature type="transmembrane region" description="Helical" evidence="8">
    <location>
        <begin position="186"/>
        <end position="205"/>
    </location>
</feature>
<evidence type="ECO:0000256" key="5">
    <source>
        <dbReference type="ARBA" id="ARBA00022989"/>
    </source>
</evidence>
<dbReference type="Gene3D" id="1.10.3720.10">
    <property type="entry name" value="MetI-like"/>
    <property type="match status" value="1"/>
</dbReference>
<evidence type="ECO:0000259" key="9">
    <source>
        <dbReference type="PROSITE" id="PS50928"/>
    </source>
</evidence>
<evidence type="ECO:0000313" key="10">
    <source>
        <dbReference type="EMBL" id="BAL99343.1"/>
    </source>
</evidence>
<evidence type="ECO:0000256" key="7">
    <source>
        <dbReference type="ARBA" id="ARBA00024202"/>
    </source>
</evidence>
<dbReference type="InterPro" id="IPR053385">
    <property type="entry name" value="ABC_transport_permease"/>
</dbReference>
<keyword evidence="11" id="KW-1185">Reference proteome</keyword>
<dbReference type="Pfam" id="PF00528">
    <property type="entry name" value="BPD_transp_1"/>
    <property type="match status" value="1"/>
</dbReference>
<dbReference type="GO" id="GO:0055085">
    <property type="term" value="P:transmembrane transport"/>
    <property type="evidence" value="ECO:0007669"/>
    <property type="project" value="InterPro"/>
</dbReference>
<dbReference type="PANTHER" id="PTHR43386:SF1">
    <property type="entry name" value="D,D-DIPEPTIDE TRANSPORT SYSTEM PERMEASE PROTEIN DDPC-RELATED"/>
    <property type="match status" value="1"/>
</dbReference>
<feature type="transmembrane region" description="Helical" evidence="8">
    <location>
        <begin position="134"/>
        <end position="152"/>
    </location>
</feature>
<feature type="transmembrane region" description="Helical" evidence="8">
    <location>
        <begin position="217"/>
        <end position="238"/>
    </location>
</feature>
<keyword evidence="2 8" id="KW-0813">Transport</keyword>
<comment type="similarity">
    <text evidence="7">Belongs to the binding-protein-dependent transport system permease family. OppBC subfamily.</text>
</comment>
<evidence type="ECO:0000256" key="8">
    <source>
        <dbReference type="RuleBase" id="RU363032"/>
    </source>
</evidence>
<dbReference type="InterPro" id="IPR035906">
    <property type="entry name" value="MetI-like_sf"/>
</dbReference>
<dbReference type="EMBL" id="AP012337">
    <property type="protein sequence ID" value="BAL99343.1"/>
    <property type="molecule type" value="Genomic_DNA"/>
</dbReference>
<keyword evidence="4 8" id="KW-0812">Transmembrane</keyword>
<dbReference type="PATRIC" id="fig|926550.5.peg.1381"/>
<sequence length="294" mass="31645">MQATAPAPSIRGQRIQSPNALLLRRFLQEKTAVSGLIVILFFAALALLAPTLAPYDPLAQNIPNGLAAPSAEHWMGTDKLGRDIFSRMLYGARISLTSGLAVVAMAALVGTVIGLIAGYVGGWIDEALMRITDIFFAFPSLILAMAIAGALGPSLRNALIAVTVVTWPVYARLVRGQVLVLREREFVLAARAIGAGHGLILRRHLFPNTLSPLLVQASFDMGTTILSVAGLSFIGFGAQPPTPEWGVMISEGRNYITTHWWLTFFPAMAMLFAVAGFNLVGDGLRDVLDPRLRR</sequence>
<gene>
    <name evidence="10" type="ordered locus">CLDAP_13040</name>
</gene>
<keyword evidence="6 8" id="KW-0472">Membrane</keyword>
<evidence type="ECO:0000313" key="11">
    <source>
        <dbReference type="Proteomes" id="UP000007880"/>
    </source>
</evidence>
<dbReference type="AlphaFoldDB" id="I0I256"/>
<feature type="transmembrane region" description="Helical" evidence="8">
    <location>
        <begin position="32"/>
        <end position="53"/>
    </location>
</feature>
<comment type="subcellular location">
    <subcellularLocation>
        <location evidence="1 8">Cell membrane</location>
        <topology evidence="1 8">Multi-pass membrane protein</topology>
    </subcellularLocation>
</comment>
<accession>I0I256</accession>
<dbReference type="RefSeq" id="WP_014432583.1">
    <property type="nucleotide sequence ID" value="NC_017079.1"/>
</dbReference>
<feature type="transmembrane region" description="Helical" evidence="8">
    <location>
        <begin position="158"/>
        <end position="174"/>
    </location>
</feature>
<evidence type="ECO:0000256" key="6">
    <source>
        <dbReference type="ARBA" id="ARBA00023136"/>
    </source>
</evidence>
<dbReference type="SUPFAM" id="SSF161098">
    <property type="entry name" value="MetI-like"/>
    <property type="match status" value="1"/>
</dbReference>
<feature type="transmembrane region" description="Helical" evidence="8">
    <location>
        <begin position="96"/>
        <end position="122"/>
    </location>
</feature>
<dbReference type="OrthoDB" id="9776213at2"/>
<dbReference type="KEGG" id="cap:CLDAP_13040"/>
<evidence type="ECO:0000256" key="1">
    <source>
        <dbReference type="ARBA" id="ARBA00004651"/>
    </source>
</evidence>
<dbReference type="NCBIfam" id="NF045474">
    <property type="entry name" value="Opp2C"/>
    <property type="match status" value="1"/>
</dbReference>
<dbReference type="CDD" id="cd06261">
    <property type="entry name" value="TM_PBP2"/>
    <property type="match status" value="1"/>
</dbReference>
<feature type="transmembrane region" description="Helical" evidence="8">
    <location>
        <begin position="259"/>
        <end position="280"/>
    </location>
</feature>
<name>I0I256_CALAS</name>
<dbReference type="InterPro" id="IPR050366">
    <property type="entry name" value="BP-dependent_transpt_permease"/>
</dbReference>
<dbReference type="Proteomes" id="UP000007880">
    <property type="component" value="Chromosome"/>
</dbReference>
<dbReference type="InterPro" id="IPR000515">
    <property type="entry name" value="MetI-like"/>
</dbReference>
<dbReference type="GO" id="GO:0005886">
    <property type="term" value="C:plasma membrane"/>
    <property type="evidence" value="ECO:0007669"/>
    <property type="project" value="UniProtKB-SubCell"/>
</dbReference>
<dbReference type="InterPro" id="IPR025966">
    <property type="entry name" value="OppC_N"/>
</dbReference>